<accession>S4MXD7</accession>
<sequence length="85" mass="8981">MPGRAQTEVGEEPEHFMVLTQRVGRERGDAVRAGGGDQVLDEKGAHPRWCTPSATATEISAVSSSPLSYSASPITRPCVSASKAR</sequence>
<comment type="caution">
    <text evidence="2">The sequence shown here is derived from an EMBL/GenBank/DDBJ whole genome shotgun (WGS) entry which is preliminary data.</text>
</comment>
<dbReference type="EMBL" id="AOPY01001367">
    <property type="protein sequence ID" value="EPJ40595.1"/>
    <property type="molecule type" value="Genomic_DNA"/>
</dbReference>
<keyword evidence="3" id="KW-1185">Reference proteome</keyword>
<dbReference type="HOGENOM" id="CLU_2511115_0_0_11"/>
<feature type="region of interest" description="Disordered" evidence="1">
    <location>
        <begin position="65"/>
        <end position="85"/>
    </location>
</feature>
<evidence type="ECO:0000313" key="2">
    <source>
        <dbReference type="EMBL" id="EPJ40595.1"/>
    </source>
</evidence>
<evidence type="ECO:0000313" key="3">
    <source>
        <dbReference type="Proteomes" id="UP000015001"/>
    </source>
</evidence>
<organism evidence="2 3">
    <name type="scientific">Streptomyces afghaniensis 772</name>
    <dbReference type="NCBI Taxonomy" id="1283301"/>
    <lineage>
        <taxon>Bacteria</taxon>
        <taxon>Bacillati</taxon>
        <taxon>Actinomycetota</taxon>
        <taxon>Actinomycetes</taxon>
        <taxon>Kitasatosporales</taxon>
        <taxon>Streptomycetaceae</taxon>
        <taxon>Streptomyces</taxon>
    </lineage>
</organism>
<dbReference type="AlphaFoldDB" id="S4MXD7"/>
<evidence type="ECO:0000256" key="1">
    <source>
        <dbReference type="SAM" id="MobiDB-lite"/>
    </source>
</evidence>
<reference evidence="2 3" key="1">
    <citation type="submission" date="2013-02" db="EMBL/GenBank/DDBJ databases">
        <title>Draft Genome Sequence of Streptomyces afghaniensis, Which Produces Compounds of the Julimycin B-Complex.</title>
        <authorList>
            <person name="Gruening B.A."/>
            <person name="Praeg A."/>
            <person name="Erxleben A."/>
            <person name="Guenther S."/>
            <person name="Fiedler H.-P."/>
            <person name="Goodfellow M."/>
            <person name="Mueller M."/>
        </authorList>
    </citation>
    <scope>NUCLEOTIDE SEQUENCE [LARGE SCALE GENOMIC DNA]</scope>
    <source>
        <strain evidence="2 3">772</strain>
    </source>
</reference>
<gene>
    <name evidence="2" type="ORF">STAFG_2354</name>
</gene>
<proteinExistence type="predicted"/>
<dbReference type="Proteomes" id="UP000015001">
    <property type="component" value="Unassembled WGS sequence"/>
</dbReference>
<name>S4MXD7_9ACTN</name>
<protein>
    <submittedName>
        <fullName evidence="2">Uncharacterized protein</fullName>
    </submittedName>
</protein>